<accession>A0A066RRN6</accession>
<dbReference type="PANTHER" id="PTHR45527">
    <property type="entry name" value="NONRIBOSOMAL PEPTIDE SYNTHETASE"/>
    <property type="match status" value="1"/>
</dbReference>
<feature type="domain" description="Carrier" evidence="5">
    <location>
        <begin position="4232"/>
        <end position="4307"/>
    </location>
</feature>
<sequence length="4335" mass="482059">MSLIELLSALKAAGCKLEAEGSQLRVRGKLPAELRDDVVAHKPELLALLGGGRQPVLTAGARADQTLFEVHNGQRGLWFISQQDGAEAAYVEPGYRYYLTGELNLPALEKAFSALVERHEIIRTTYHFQDNQLWQRIEPAAGLKIQVDDLRGQTPEQQQAQEQVILDAESRQPFDLARDLMLRVRLVRFSDDEYLLMMVMHHIAMDGWSWRVLTRELETAYNAFAQNHPLALPPVAFQYSDYVAWRQKVQFEQEIAPSLAYWQQQLAGAPELHRLSLDFPRAPTMSYRCETHSLTLSPAQTQALHKLARDHDVTLFTVLHAVLAVVLSRYSGEKDIVVGSPFSGRNHVEFEAMVGFFVNTLALRMRWEGDPTFAAWLQSANQIIKAADQHQNLPFDVLVDALQVDRSNAYAPVFQIMLVLLNMDTPTLHLNRMTQQAIQQPCYSHTKYDLSLICFEDEQGLTLNFEYNTALFRQETVAQLAEHLAHAFDSVSRNAFQPLSKMNLFSPEAQAKLIRGAQSASEPNLPWCVHQKFERLVAHTPDKTAIKDKDQTLTYRALNGLANKLARQLVAKGAGPEIPVGICLDRSPSVVIAIMATLKTGGYYVAIDPRYPVERQQFILEDSGCQMVLTEADDAANFTSTGCALLTTDDWQLDSAEFSEENLDVACDPSQLSHLIYTSGSTGQPKGVMAEHRNVAAFLDWMAQAFSADELSQVLFSTSLGFDPSVFEIWAPLLNQGTIVLADGILDLVERDDLFPSLINTVPSALEALITAQAIPDSVQTLIVGGEPLSKKRVNNIFQTSQIRRIYNLYGPTEDTIYSTYSLIEGELDVEPVIGRPVNDTRAYVLDAQLSFVPEGAVGELYLSGRGVSRGYLNRPDLTEAHFLENPYAAPGYERLYKTGDLVCWKNGELVFHGRRDNQVKVRGFRIELGEIEAAMAGIDLIRNQAVFVDEQHGGGLIAYILLAESMDEADALVQIRTALSKQLPDYMIPAQIHVLESMPRTSSGKVDRQALKAMQRHIQAEAEHALIGPRFLLEQQLLELWCSVLPEQHIGIHSNFFKVGGDSIRAIQLVGKARKAGLNLSSKFIFEHQTIEEQAGSVGKIEDNAQDDHASEKAVQHADIQPDRYPLTPTQHGMLFHSIANPDAPVYHNVLVFRFRQLDENRLKACWHTLVKRHDILRTTFVGLDSEAAHQVVHCEGAIEWQVLDWRDEPQPQLQSWIEQIRALPFALDTTPVLRFTLIRISEDEWQFVWKLHHSLFDGWSIRLLLDELRALYQHQALSEPEPEPEPEPVPFRQYVAWQNGQDQTAAKDYWRTRLAGMTEPGRLFAKNTRVSPPSGSGNIVNLSVQTDTQFTQALKDFAAHHALTQNVVLQAAWGIVVSKYSHSDDILFGQTVSGRTADVEGIETIVGPCLTTVPTRLTLPATEQSLSDWLKETQQHLRQDEEHSAIGLREIQSCSIVDIARFDSLLVFENFSFGQTEQYSTDPDALIMADIQALEQNNYPISLIILPGETLAIHLDVDADYLPVHQAEALLHQFVSLIRNMIRDGEQPVSVLSLLSEDDADLAVRYEITPETSAGVHGCIHQQFEHMAAEQPDRIALVHEGETLSYQALNRRANRLARTLIQAGVTPDQLVGLHASRSFDLVVGILGILKAGGAYVPLDPNYPEQRRQLIAQDAQLAWIVSDRELVIAPETGMQAQVIPIAQDEADADDDLNPVVASLGSSNLAYVIYTSGSTGQPKGVMVEHRHVVRLFTAADQHFSFGQQDVWTLFHSYAFDFSVWELWGALAYGGRLVIVSYEQSRSPAMFLDLICRQGVTVLNQTPSAFYHLSKAAVSQGRKTALRYVIFGGEALDISALKAWFDCYGDTQPLLVNMYGITETTVHVTYQAIRREHCDQPSSVIGKPLPDLSAYVCDAHLNLLPDGVPGELIVGGEGVTRGYLHRPELTDTRFIDHPSLARGGRMYRSGDLVRRLADGNLEYLGRIDQQVKIRGFRIELGEIESVLRQSDQVRQAAVLAVSTGQGHQRLVAFVEVESAWASAFDSDALRQSLSEQMPDYMVPSVIHPVEAIPLTRNGKVDQQALRSLDTEQIQRVVTPPQTPQEHVFAEVAQQVLGLNDVSMTDSFFAVGGDSIIALQLIGRLAENGYRITVSELFQANHFAAIAQSMQASAQQVSTPAYRPFSLLKPGRKPDVLTARTDVTDAYPASAMQEGMLYQRLMETQSDLYHDVFAFRLSLAWQSEAFRDALQAMVERHELLRTGFWLDPDDGQFIQFVYGHAEPAVQVTDWRHLAQEDIQPAIDQVILRERSEPLDYTGKTMIRVGVYLLHDETFAFTLTVSHAVLDGWSVSRLNTELCQIYHARLHQQPWTWQEQPLPYRLFIQQELDCRQDSNARQFWQDTLAEASVTQLPAASEAEGKASHISHALTAFLPSLQQLANQMQVPLQHVLLAGHFKVLSLMTGETDVLSCVVSHSRPAMSGSEKSLGLFLNTLPLRHQITHGNWQSLIRDVSTMANHCAAHRLYPIADIQQCSGLQLDQVLFNFIQFHSYDELAAHSDIRLSYLAKYEASAFAWVSQFMLLGGDALVLELQFGAHERNHQYARALTACYERVFSQMTAHPQAGHPSVYDAEGCRQQQQLLCGGADENGLQQGLLALPQMIEQQVLRSATQVAVVSGQQHLTYQALNQRANRLAHHLRALGVGHGDRVGILLDRSVDTLVALLGVMKAGAAYVPLDPAFPEERLSGVLEDAACALVITCQAVSRTLQPLLNGIETRVCLLDGLWQQPVIAGHDMNPDIAIAGDSAAYVIYTSGSTGKPKGVVIEHGALSNFISAVKARYDVQDTDHTLALTTISFDIAILELFLPLISGATCVLATREERLQGRAVQALIEQHEIRLMQATPTGYQFLLDSGRWSGQPGLNLLCGGEALPVSLAEKLLSTGGRLWNQYGPTEATVWVTAAEVTQEDLGSENGYVPISGWLANCAAVVLNALGEVVPVGVAGELYLSGPCLARGYHKRPSLTEAVFTEFSLPGCPDRRWYKTGDRVRLEHTGKLTYLSRLDHQVKIRGHRIELGEIESVINRYPGIQASTVIADGVDAHQQLLAYIVANDSETDTDTDAAAYTEQLSAFLKAQLPDYMLPAVIHRLTQMPLTPNGKVDRKKLPRPAPSGQPTAAVSYETEVARQLAMIWQDVLGLSASPAPESDFFQLGGHSLLVMRMVVKVRAKFGVELPLTAVFQHRILKAIAAEIQRSGLSVRPALVKADASLPRLPSYAQQRMWFIEQLPNGKGVYNMPAQFHLSGDLDAERLEQAMTALVERFSALRSVFVSGDDEPVMAVLPAGDFTLQTEDLSHLTAPEQAAACRQHQQDMAARPFDLSQDYMLRARLLRLGDEQYQLLLTMHHAASDGWSWGIFLDELSQAYNQTSGQVQPLPELPYDMADFAAVQRTWLAREQDELQAFWAEYLTGIPALHSLPTDYPRPVVQDFHGRYHHFRLSAALTEKLSAVCEAQNVTLFMLLQTAFSVLLSRYSGEKDIVMGTPVAGRDYAELEHQIGLFVNTLVVRTDLSDDPTMAQLLKDARENITASMAYQDVPFEWLVDMLRPERSTSHTPLFQVLFALQSMRADTLSLNGVQSQMSMPEEGTARFDLSLYCQEENGEIGAFFEYATALFSEATIAGMAEQYETLLWHVVTSVDAPVSTLALLSDSQKQAMLTQWNQTGKNYDTSMLIHQWFEMQAARQPHTVALVFGDQHLTYEALNQRANQLAHYLLSQVPDAGPDTLVGVCLHRSLDMVISLLAILKAGMAYVPVDPGYPQARIRYMLDDAQVPLVLTQAGILENASDRAVLLDSEAVTDALSQLPQSNPAVDVHADDLAYVIYTSGSTGNPKGVMVEHGAILNRLLWMQDAYTLSAQDSILQKTPFSFDVSVWEFFWPLMVGARLVVAKPGGHQDSAYLAELMIREDISVVHFVPSMLQLFVEEPALTRCQSLRYVFCSGEALPFELQQRFYARHQTAELHNLYGPTEAAVDVTWWACQRTGTQTRVPIGRPIANMQTVVLDAQRNPVPVNVPGELYLGGVGLARGYLNKPELTDAAFIANPFNMTDRSPTDRSPTDRLYQTGDKVRWLPDGSLEYLGRLDHQIKLRGIRIELGEIESALGQMASIRESVVLLDESLSSPALVAYLVPSHGEELMADAVRTFLRARLPEHLVPAYITVIEHMPLTPNGKLDRKALPKPVVQEQTAFRPAQTDTEAWLSAQWESLLSLNCSTDQNFFEAGGNSLLALRLINQIKQRCPGLPLSVQTIFEHQTIARLGSVIDTLLAELGGDIVVMPDSDLDGVDDLIVMDEEI</sequence>
<dbReference type="Pfam" id="PF00501">
    <property type="entry name" value="AMP-binding"/>
    <property type="match status" value="4"/>
</dbReference>
<evidence type="ECO:0000256" key="4">
    <source>
        <dbReference type="SAM" id="MobiDB-lite"/>
    </source>
</evidence>
<evidence type="ECO:0000256" key="3">
    <source>
        <dbReference type="ARBA" id="ARBA00022553"/>
    </source>
</evidence>
<keyword evidence="2" id="KW-0596">Phosphopantetheine</keyword>
<dbReference type="InterPro" id="IPR044894">
    <property type="entry name" value="TubC_N_sf"/>
</dbReference>
<feature type="domain" description="Carrier" evidence="5">
    <location>
        <begin position="2094"/>
        <end position="2168"/>
    </location>
</feature>
<evidence type="ECO:0000313" key="6">
    <source>
        <dbReference type="EMBL" id="KDM91761.1"/>
    </source>
</evidence>
<dbReference type="InterPro" id="IPR009081">
    <property type="entry name" value="PP-bd_ACP"/>
</dbReference>
<dbReference type="SUPFAM" id="SSF56801">
    <property type="entry name" value="Acetyl-CoA synthetase-like"/>
    <property type="match status" value="4"/>
</dbReference>
<dbReference type="InterPro" id="IPR000873">
    <property type="entry name" value="AMP-dep_synth/lig_dom"/>
</dbReference>
<dbReference type="Proteomes" id="UP000027192">
    <property type="component" value="Unassembled WGS sequence"/>
</dbReference>
<dbReference type="GO" id="GO:0003824">
    <property type="term" value="F:catalytic activity"/>
    <property type="evidence" value="ECO:0007669"/>
    <property type="project" value="InterPro"/>
</dbReference>
<dbReference type="InterPro" id="IPR045851">
    <property type="entry name" value="AMP-bd_C_sf"/>
</dbReference>
<dbReference type="PROSITE" id="PS50075">
    <property type="entry name" value="CARRIER"/>
    <property type="match status" value="4"/>
</dbReference>
<dbReference type="InterPro" id="IPR010071">
    <property type="entry name" value="AA_adenyl_dom"/>
</dbReference>
<feature type="region of interest" description="Disordered" evidence="4">
    <location>
        <begin position="3146"/>
        <end position="3165"/>
    </location>
</feature>
<dbReference type="NCBIfam" id="TIGR01733">
    <property type="entry name" value="AA-adenyl-dom"/>
    <property type="match status" value="4"/>
</dbReference>
<dbReference type="PROSITE" id="PS00012">
    <property type="entry name" value="PHOSPHOPANTETHEINE"/>
    <property type="match status" value="4"/>
</dbReference>
<dbReference type="NCBIfam" id="NF003417">
    <property type="entry name" value="PRK04813.1"/>
    <property type="match status" value="4"/>
</dbReference>
<keyword evidence="3" id="KW-0597">Phosphoprotein</keyword>
<dbReference type="GO" id="GO:0005829">
    <property type="term" value="C:cytosol"/>
    <property type="evidence" value="ECO:0007669"/>
    <property type="project" value="TreeGrafter"/>
</dbReference>
<dbReference type="InterPro" id="IPR042099">
    <property type="entry name" value="ANL_N_sf"/>
</dbReference>
<dbReference type="GO" id="GO:0044550">
    <property type="term" value="P:secondary metabolite biosynthetic process"/>
    <property type="evidence" value="ECO:0007669"/>
    <property type="project" value="UniProtKB-ARBA"/>
</dbReference>
<dbReference type="SUPFAM" id="SSF47336">
    <property type="entry name" value="ACP-like"/>
    <property type="match status" value="4"/>
</dbReference>
<dbReference type="CDD" id="cd17646">
    <property type="entry name" value="A_NRPS_AB3403-like"/>
    <property type="match status" value="1"/>
</dbReference>
<dbReference type="InterPro" id="IPR041464">
    <property type="entry name" value="TubC_N"/>
</dbReference>
<dbReference type="EMBL" id="JMIB01000018">
    <property type="protein sequence ID" value="KDM91761.1"/>
    <property type="molecule type" value="Genomic_DNA"/>
</dbReference>
<dbReference type="InterPro" id="IPR036736">
    <property type="entry name" value="ACP-like_sf"/>
</dbReference>
<dbReference type="GO" id="GO:0031177">
    <property type="term" value="F:phosphopantetheine binding"/>
    <property type="evidence" value="ECO:0007669"/>
    <property type="project" value="InterPro"/>
</dbReference>
<dbReference type="FunFam" id="3.30.300.30:FF:000010">
    <property type="entry name" value="Enterobactin synthetase component F"/>
    <property type="match status" value="1"/>
</dbReference>
<comment type="cofactor">
    <cofactor evidence="1">
        <name>pantetheine 4'-phosphate</name>
        <dbReference type="ChEBI" id="CHEBI:47942"/>
    </cofactor>
</comment>
<dbReference type="Gene3D" id="3.40.50.12780">
    <property type="entry name" value="N-terminal domain of ligase-like"/>
    <property type="match status" value="1"/>
</dbReference>
<dbReference type="CDD" id="cd19531">
    <property type="entry name" value="LCL_NRPS-like"/>
    <property type="match status" value="2"/>
</dbReference>
<dbReference type="FunFam" id="3.30.300.30:FF:000015">
    <property type="entry name" value="Nonribosomal peptide synthase SidD"/>
    <property type="match status" value="2"/>
</dbReference>
<dbReference type="Pfam" id="PF00668">
    <property type="entry name" value="Condensation"/>
    <property type="match status" value="4"/>
</dbReference>
<evidence type="ECO:0000256" key="2">
    <source>
        <dbReference type="ARBA" id="ARBA00022450"/>
    </source>
</evidence>
<evidence type="ECO:0000313" key="7">
    <source>
        <dbReference type="Proteomes" id="UP000027192"/>
    </source>
</evidence>
<reference evidence="6 7" key="1">
    <citation type="submission" date="2014-04" db="EMBL/GenBank/DDBJ databases">
        <title>Draft genome sequence of Photobacterium halotolerans S2753: a solonamide, ngercheumicin and holomycin producer.</title>
        <authorList>
            <person name="Machado H.R."/>
            <person name="Gram L."/>
        </authorList>
    </citation>
    <scope>NUCLEOTIDE SEQUENCE [LARGE SCALE GENOMIC DNA]</scope>
    <source>
        <strain evidence="6 7">S2753</strain>
    </source>
</reference>
<feature type="domain" description="Carrier" evidence="5">
    <location>
        <begin position="3168"/>
        <end position="3244"/>
    </location>
</feature>
<keyword evidence="7" id="KW-1185">Reference proteome</keyword>
<dbReference type="OrthoDB" id="9757559at2"/>
<dbReference type="STRING" id="1654360.EA58_09625"/>
<name>A0A066RRN6_9GAMM</name>
<dbReference type="FunFam" id="3.40.50.12780:FF:000012">
    <property type="entry name" value="Non-ribosomal peptide synthetase"/>
    <property type="match status" value="2"/>
</dbReference>
<dbReference type="InterPro" id="IPR006162">
    <property type="entry name" value="Ppantetheine_attach_site"/>
</dbReference>
<dbReference type="Gene3D" id="2.30.38.10">
    <property type="entry name" value="Luciferase, Domain 3"/>
    <property type="match status" value="3"/>
</dbReference>
<dbReference type="GO" id="GO:0043041">
    <property type="term" value="P:amino acid activation for nonribosomal peptide biosynthetic process"/>
    <property type="evidence" value="ECO:0007669"/>
    <property type="project" value="TreeGrafter"/>
</dbReference>
<evidence type="ECO:0000256" key="1">
    <source>
        <dbReference type="ARBA" id="ARBA00001957"/>
    </source>
</evidence>
<dbReference type="Gene3D" id="3.30.559.30">
    <property type="entry name" value="Nonribosomal peptide synthetase, condensation domain"/>
    <property type="match status" value="4"/>
</dbReference>
<dbReference type="FunFam" id="3.40.50.980:FF:000002">
    <property type="entry name" value="Enterobactin synthetase component F"/>
    <property type="match status" value="2"/>
</dbReference>
<dbReference type="Pfam" id="PF13193">
    <property type="entry name" value="AMP-binding_C"/>
    <property type="match status" value="4"/>
</dbReference>
<dbReference type="Gene3D" id="1.10.10.1830">
    <property type="entry name" value="Non-ribosomal peptide synthase, adenylation domain"/>
    <property type="match status" value="1"/>
</dbReference>
<dbReference type="PROSITE" id="PS00455">
    <property type="entry name" value="AMP_BINDING"/>
    <property type="match status" value="4"/>
</dbReference>
<dbReference type="CDD" id="cd17643">
    <property type="entry name" value="A_NRPS_Cytc1-like"/>
    <property type="match status" value="1"/>
</dbReference>
<proteinExistence type="predicted"/>
<dbReference type="CDD" id="cd05930">
    <property type="entry name" value="A_NRPS"/>
    <property type="match status" value="1"/>
</dbReference>
<dbReference type="InterPro" id="IPR023213">
    <property type="entry name" value="CAT-like_dom_sf"/>
</dbReference>
<dbReference type="Gene3D" id="1.10.1200.10">
    <property type="entry name" value="ACP-like"/>
    <property type="match status" value="4"/>
</dbReference>
<dbReference type="InterPro" id="IPR001242">
    <property type="entry name" value="Condensation_dom"/>
</dbReference>
<dbReference type="Pfam" id="PF00550">
    <property type="entry name" value="PP-binding"/>
    <property type="match status" value="4"/>
</dbReference>
<dbReference type="Gene3D" id="3.30.300.30">
    <property type="match status" value="4"/>
</dbReference>
<dbReference type="Gene3D" id="3.40.50.980">
    <property type="match status" value="6"/>
</dbReference>
<dbReference type="InterPro" id="IPR020845">
    <property type="entry name" value="AMP-binding_CS"/>
</dbReference>
<dbReference type="InterPro" id="IPR025110">
    <property type="entry name" value="AMP-bd_C"/>
</dbReference>
<gene>
    <name evidence="6" type="ORF">EA58_09625</name>
</gene>
<dbReference type="SUPFAM" id="SSF52777">
    <property type="entry name" value="CoA-dependent acyltransferases"/>
    <property type="match status" value="8"/>
</dbReference>
<dbReference type="RefSeq" id="WP_036751658.1">
    <property type="nucleotide sequence ID" value="NZ_JAGSGC010000001.1"/>
</dbReference>
<feature type="domain" description="Carrier" evidence="5">
    <location>
        <begin position="1029"/>
        <end position="1103"/>
    </location>
</feature>
<dbReference type="PANTHER" id="PTHR45527:SF1">
    <property type="entry name" value="FATTY ACID SYNTHASE"/>
    <property type="match status" value="1"/>
</dbReference>
<organism evidence="6 7">
    <name type="scientific">Photobacterium galatheae</name>
    <dbReference type="NCBI Taxonomy" id="1654360"/>
    <lineage>
        <taxon>Bacteria</taxon>
        <taxon>Pseudomonadati</taxon>
        <taxon>Pseudomonadota</taxon>
        <taxon>Gammaproteobacteria</taxon>
        <taxon>Vibrionales</taxon>
        <taxon>Vibrionaceae</taxon>
        <taxon>Photobacterium</taxon>
    </lineage>
</organism>
<dbReference type="Pfam" id="PF18563">
    <property type="entry name" value="TubC_N"/>
    <property type="match status" value="1"/>
</dbReference>
<dbReference type="FunFam" id="3.40.50.980:FF:000001">
    <property type="entry name" value="Non-ribosomal peptide synthetase"/>
    <property type="match status" value="4"/>
</dbReference>
<dbReference type="InterPro" id="IPR020806">
    <property type="entry name" value="PKS_PP-bd"/>
</dbReference>
<comment type="caution">
    <text evidence="6">The sequence shown here is derived from an EMBL/GenBank/DDBJ whole genome shotgun (WGS) entry which is preliminary data.</text>
</comment>
<dbReference type="Gene3D" id="3.30.559.10">
    <property type="entry name" value="Chloramphenicol acetyltransferase-like domain"/>
    <property type="match status" value="4"/>
</dbReference>
<evidence type="ECO:0000259" key="5">
    <source>
        <dbReference type="PROSITE" id="PS50075"/>
    </source>
</evidence>
<protein>
    <recommendedName>
        <fullName evidence="5">Carrier domain-containing protein</fullName>
    </recommendedName>
</protein>
<dbReference type="SMART" id="SM00823">
    <property type="entry name" value="PKS_PP"/>
    <property type="match status" value="3"/>
</dbReference>